<sequence length="538" mass="60710">MAKQQDNRNAVIVLSIFVLVISVYFLPVWHMYASVFHHNDDVDRDTAQIIESRGFLAENHYITTKDGYILTVTRIINPHVTDRAGLRPILLQHGFQNNANVWLINSWGELTGDGEWVEDNNDGPVGNTLGFVLAVNGYDVWLANMRGNMYSLNHTQHSSSDPEFWSFSIDEMVDYDLPAMIAYIQRETNKEQLSYIGHSQGTYMMFGLLATQPHYSNVIKPFIALSPVPFMGNSTSPLVRYEQLSYIGHSQGTYMMFGLLATQPHYSNVIKPFIALSPTRTGVYIANLPSGSSSWNAAHLLQIVSSNRPERYDYGDPDTNLARHESPEPPPYDLSAINSTHVALIYTANDWLNHVDDVQRLKEHLKVKLLDDYQVPDETWNHMELVWALETGHHTSYPFTASTNPNVLPTGLSLLPSTHWPSRAEIIKSRGFRAENHYITTEDDYILTVTRIINPHVRDRAGLRPVLLQHSFGNSANVWLINSCGELTRDGQWVEGNNDSPVGNTLGFVLAVNGYDVWLANSRGNIYSINHTYYDSGG</sequence>
<dbReference type="AlphaFoldDB" id="A0A7R9PYH1"/>
<evidence type="ECO:0000259" key="5">
    <source>
        <dbReference type="Pfam" id="PF04083"/>
    </source>
</evidence>
<dbReference type="GO" id="GO:0016042">
    <property type="term" value="P:lipid catabolic process"/>
    <property type="evidence" value="ECO:0007669"/>
    <property type="project" value="UniProtKB-KW"/>
</dbReference>
<feature type="non-terminal residue" evidence="6">
    <location>
        <position position="538"/>
    </location>
</feature>
<organism evidence="6">
    <name type="scientific">Medioppia subpectinata</name>
    <dbReference type="NCBI Taxonomy" id="1979941"/>
    <lineage>
        <taxon>Eukaryota</taxon>
        <taxon>Metazoa</taxon>
        <taxon>Ecdysozoa</taxon>
        <taxon>Arthropoda</taxon>
        <taxon>Chelicerata</taxon>
        <taxon>Arachnida</taxon>
        <taxon>Acari</taxon>
        <taxon>Acariformes</taxon>
        <taxon>Sarcoptiformes</taxon>
        <taxon>Oribatida</taxon>
        <taxon>Brachypylina</taxon>
        <taxon>Oppioidea</taxon>
        <taxon>Oppiidae</taxon>
        <taxon>Medioppia</taxon>
    </lineage>
</organism>
<evidence type="ECO:0000256" key="1">
    <source>
        <dbReference type="ARBA" id="ARBA00022963"/>
    </source>
</evidence>
<accession>A0A7R9PYH1</accession>
<keyword evidence="2" id="KW-0443">Lipid metabolism</keyword>
<evidence type="ECO:0000313" key="7">
    <source>
        <dbReference type="Proteomes" id="UP000759131"/>
    </source>
</evidence>
<dbReference type="OrthoDB" id="6497528at2759"/>
<feature type="domain" description="AB hydrolase-1" evidence="4">
    <location>
        <begin position="132"/>
        <end position="227"/>
    </location>
</feature>
<keyword evidence="3" id="KW-0472">Membrane</keyword>
<evidence type="ECO:0000256" key="2">
    <source>
        <dbReference type="ARBA" id="ARBA00023098"/>
    </source>
</evidence>
<feature type="domain" description="Partial AB-hydrolase lipase" evidence="5">
    <location>
        <begin position="424"/>
        <end position="482"/>
    </location>
</feature>
<keyword evidence="1" id="KW-0442">Lipid degradation</keyword>
<name>A0A7R9PYH1_9ACAR</name>
<feature type="transmembrane region" description="Helical" evidence="3">
    <location>
        <begin position="12"/>
        <end position="32"/>
    </location>
</feature>
<dbReference type="Proteomes" id="UP000759131">
    <property type="component" value="Unassembled WGS sequence"/>
</dbReference>
<dbReference type="InterPro" id="IPR029058">
    <property type="entry name" value="AB_hydrolase_fold"/>
</dbReference>
<reference evidence="6" key="1">
    <citation type="submission" date="2020-11" db="EMBL/GenBank/DDBJ databases">
        <authorList>
            <person name="Tran Van P."/>
        </authorList>
    </citation>
    <scope>NUCLEOTIDE SEQUENCE</scope>
</reference>
<evidence type="ECO:0000259" key="4">
    <source>
        <dbReference type="Pfam" id="PF00561"/>
    </source>
</evidence>
<evidence type="ECO:0000313" key="6">
    <source>
        <dbReference type="EMBL" id="CAD7625476.1"/>
    </source>
</evidence>
<keyword evidence="3" id="KW-1133">Transmembrane helix</keyword>
<keyword evidence="3" id="KW-0812">Transmembrane</keyword>
<dbReference type="EMBL" id="CAJPIZ010003087">
    <property type="protein sequence ID" value="CAG2105906.1"/>
    <property type="molecule type" value="Genomic_DNA"/>
</dbReference>
<keyword evidence="7" id="KW-1185">Reference proteome</keyword>
<gene>
    <name evidence="6" type="ORF">OSB1V03_LOCUS5910</name>
</gene>
<dbReference type="Gene3D" id="3.40.50.1820">
    <property type="entry name" value="alpha/beta hydrolase"/>
    <property type="match status" value="4"/>
</dbReference>
<dbReference type="InterPro" id="IPR006693">
    <property type="entry name" value="AB_hydrolase_lipase"/>
</dbReference>
<dbReference type="PANTHER" id="PTHR11005">
    <property type="entry name" value="LYSOSOMAL ACID LIPASE-RELATED"/>
    <property type="match status" value="1"/>
</dbReference>
<evidence type="ECO:0000256" key="3">
    <source>
        <dbReference type="SAM" id="Phobius"/>
    </source>
</evidence>
<dbReference type="Pfam" id="PF00561">
    <property type="entry name" value="Abhydrolase_1"/>
    <property type="match status" value="1"/>
</dbReference>
<protein>
    <submittedName>
        <fullName evidence="6">Uncharacterized protein</fullName>
    </submittedName>
</protein>
<dbReference type="InterPro" id="IPR000073">
    <property type="entry name" value="AB_hydrolase_1"/>
</dbReference>
<feature type="domain" description="Partial AB-hydrolase lipase" evidence="5">
    <location>
        <begin position="46"/>
        <end position="105"/>
    </location>
</feature>
<dbReference type="EMBL" id="OC857662">
    <property type="protein sequence ID" value="CAD7625476.1"/>
    <property type="molecule type" value="Genomic_DNA"/>
</dbReference>
<dbReference type="Pfam" id="PF04083">
    <property type="entry name" value="Abhydro_lipase"/>
    <property type="match status" value="2"/>
</dbReference>
<dbReference type="SUPFAM" id="SSF53474">
    <property type="entry name" value="alpha/beta-Hydrolases"/>
    <property type="match status" value="3"/>
</dbReference>
<proteinExistence type="predicted"/>